<gene>
    <name evidence="1" type="ORF">GQ602_003809</name>
</gene>
<keyword evidence="2" id="KW-1185">Reference proteome</keyword>
<evidence type="ECO:0000313" key="2">
    <source>
        <dbReference type="Proteomes" id="UP000562929"/>
    </source>
</evidence>
<proteinExistence type="predicted"/>
<reference evidence="1 2" key="1">
    <citation type="journal article" date="2020" name="G3 (Bethesda)">
        <title>Genetic Underpinnings of Host Manipulation by Ophiocordyceps as Revealed by Comparative Transcriptomics.</title>
        <authorList>
            <person name="Will I."/>
            <person name="Das B."/>
            <person name="Trinh T."/>
            <person name="Brachmann A."/>
            <person name="Ohm R.A."/>
            <person name="de Bekker C."/>
        </authorList>
    </citation>
    <scope>NUCLEOTIDE SEQUENCE [LARGE SCALE GENOMIC DNA]</scope>
    <source>
        <strain evidence="1 2">EC05</strain>
    </source>
</reference>
<sequence>MAMMKDVLRKVPWEDPYNIMDCQHGYKGHELWCQNTQYGNWPWSYQVNITVEKTTNDGQGQWKFKA</sequence>
<dbReference type="Proteomes" id="UP000562929">
    <property type="component" value="Unassembled WGS sequence"/>
</dbReference>
<dbReference type="AlphaFoldDB" id="A0A8H4VEM7"/>
<accession>A0A8H4VEM7</accession>
<comment type="caution">
    <text evidence="1">The sequence shown here is derived from an EMBL/GenBank/DDBJ whole genome shotgun (WGS) entry which is preliminary data.</text>
</comment>
<organism evidence="1 2">
    <name type="scientific">Ophiocordyceps camponoti-floridani</name>
    <dbReference type="NCBI Taxonomy" id="2030778"/>
    <lineage>
        <taxon>Eukaryota</taxon>
        <taxon>Fungi</taxon>
        <taxon>Dikarya</taxon>
        <taxon>Ascomycota</taxon>
        <taxon>Pezizomycotina</taxon>
        <taxon>Sordariomycetes</taxon>
        <taxon>Hypocreomycetidae</taxon>
        <taxon>Hypocreales</taxon>
        <taxon>Ophiocordycipitaceae</taxon>
        <taxon>Ophiocordyceps</taxon>
    </lineage>
</organism>
<protein>
    <submittedName>
        <fullName evidence="1">Uncharacterized protein</fullName>
    </submittedName>
</protein>
<dbReference type="EMBL" id="JAACLJ010000003">
    <property type="protein sequence ID" value="KAF4589920.1"/>
    <property type="molecule type" value="Genomic_DNA"/>
</dbReference>
<name>A0A8H4VEM7_9HYPO</name>
<evidence type="ECO:0000313" key="1">
    <source>
        <dbReference type="EMBL" id="KAF4589920.1"/>
    </source>
</evidence>
<dbReference type="OrthoDB" id="4915916at2759"/>